<dbReference type="EMBL" id="CP010429">
    <property type="protein sequence ID" value="AKD57451.1"/>
    <property type="molecule type" value="Genomic_DNA"/>
</dbReference>
<sequence length="109" mass="12181">MISPSSLLTPVQLPVLLVFTPATLTQRAEVDQLVEKTRSVLNPAVRIMRITETTHPEVVSSFEFTAQPSFVLLQRGLELWRHTGSIDGPELLQQLSARLGQSIFRNLTD</sequence>
<dbReference type="SUPFAM" id="SSF52833">
    <property type="entry name" value="Thioredoxin-like"/>
    <property type="match status" value="1"/>
</dbReference>
<protein>
    <recommendedName>
        <fullName evidence="3">Thioredoxin</fullName>
    </recommendedName>
</protein>
<dbReference type="KEGG" id="srd:SD10_23735"/>
<accession>A0A0E3V9T6</accession>
<evidence type="ECO:0000313" key="2">
    <source>
        <dbReference type="Proteomes" id="UP000033054"/>
    </source>
</evidence>
<dbReference type="PATRIC" id="fig|1379870.5.peg.5134"/>
<organism evidence="1 2">
    <name type="scientific">Spirosoma radiotolerans</name>
    <dbReference type="NCBI Taxonomy" id="1379870"/>
    <lineage>
        <taxon>Bacteria</taxon>
        <taxon>Pseudomonadati</taxon>
        <taxon>Bacteroidota</taxon>
        <taxon>Cytophagia</taxon>
        <taxon>Cytophagales</taxon>
        <taxon>Cytophagaceae</taxon>
        <taxon>Spirosoma</taxon>
    </lineage>
</organism>
<name>A0A0E3V9T6_9BACT</name>
<evidence type="ECO:0008006" key="3">
    <source>
        <dbReference type="Google" id="ProtNLM"/>
    </source>
</evidence>
<keyword evidence="2" id="KW-1185">Reference proteome</keyword>
<evidence type="ECO:0000313" key="1">
    <source>
        <dbReference type="EMBL" id="AKD57451.1"/>
    </source>
</evidence>
<dbReference type="RefSeq" id="WP_046577303.1">
    <property type="nucleotide sequence ID" value="NZ_CP010429.1"/>
</dbReference>
<dbReference type="Proteomes" id="UP000033054">
    <property type="component" value="Chromosome"/>
</dbReference>
<proteinExistence type="predicted"/>
<reference evidence="1 2" key="1">
    <citation type="journal article" date="2014" name="Curr. Microbiol.">
        <title>Spirosoma radiotolerans sp. nov., a gamma-radiation-resistant bacterium isolated from gamma ray-irradiated soil.</title>
        <authorList>
            <person name="Lee J.J."/>
            <person name="Srinivasan S."/>
            <person name="Lim S."/>
            <person name="Joe M."/>
            <person name="Im S."/>
            <person name="Bae S.I."/>
            <person name="Park K.R."/>
            <person name="Han J.H."/>
            <person name="Park S.H."/>
            <person name="Joo B.M."/>
            <person name="Park S.J."/>
            <person name="Kim M.K."/>
        </authorList>
    </citation>
    <scope>NUCLEOTIDE SEQUENCE [LARGE SCALE GENOMIC DNA]</scope>
    <source>
        <strain evidence="1 2">DG5A</strain>
    </source>
</reference>
<dbReference type="OrthoDB" id="964174at2"/>
<dbReference type="HOGENOM" id="CLU_169702_0_0_10"/>
<dbReference type="InterPro" id="IPR036249">
    <property type="entry name" value="Thioredoxin-like_sf"/>
</dbReference>
<gene>
    <name evidence="1" type="ORF">SD10_23735</name>
</gene>
<dbReference type="STRING" id="1379870.SD10_23735"/>
<dbReference type="AlphaFoldDB" id="A0A0E3V9T6"/>